<feature type="region of interest" description="Disordered" evidence="1">
    <location>
        <begin position="24"/>
        <end position="132"/>
    </location>
</feature>
<organism evidence="4 5">
    <name type="scientific">Eleusine coracana subsp. coracana</name>
    <dbReference type="NCBI Taxonomy" id="191504"/>
    <lineage>
        <taxon>Eukaryota</taxon>
        <taxon>Viridiplantae</taxon>
        <taxon>Streptophyta</taxon>
        <taxon>Embryophyta</taxon>
        <taxon>Tracheophyta</taxon>
        <taxon>Spermatophyta</taxon>
        <taxon>Magnoliopsida</taxon>
        <taxon>Liliopsida</taxon>
        <taxon>Poales</taxon>
        <taxon>Poaceae</taxon>
        <taxon>PACMAD clade</taxon>
        <taxon>Chloridoideae</taxon>
        <taxon>Cynodonteae</taxon>
        <taxon>Eleusininae</taxon>
        <taxon>Eleusine</taxon>
    </lineage>
</organism>
<feature type="domain" description="J" evidence="3">
    <location>
        <begin position="133"/>
        <end position="188"/>
    </location>
</feature>
<dbReference type="Gene3D" id="1.10.287.110">
    <property type="entry name" value="DnaJ domain"/>
    <property type="match status" value="1"/>
</dbReference>
<reference evidence="4" key="1">
    <citation type="journal article" date="2018" name="DNA Res.">
        <title>Multiple hybrid de novo genome assembly of finger millet, an orphan allotetraploid crop.</title>
        <authorList>
            <person name="Hatakeyama M."/>
            <person name="Aluri S."/>
            <person name="Balachadran M.T."/>
            <person name="Sivarajan S.R."/>
            <person name="Patrignani A."/>
            <person name="Gruter S."/>
            <person name="Poveda L."/>
            <person name="Shimizu-Inatsugi R."/>
            <person name="Baeten J."/>
            <person name="Francoijs K.J."/>
            <person name="Nataraja K.N."/>
            <person name="Reddy Y.A.N."/>
            <person name="Phadnis S."/>
            <person name="Ravikumar R.L."/>
            <person name="Schlapbach R."/>
            <person name="Sreeman S.M."/>
            <person name="Shimizu K.K."/>
        </authorList>
    </citation>
    <scope>NUCLEOTIDE SEQUENCE</scope>
</reference>
<comment type="caution">
    <text evidence="4">The sequence shown here is derived from an EMBL/GenBank/DDBJ whole genome shotgun (WGS) entry which is preliminary data.</text>
</comment>
<evidence type="ECO:0000313" key="5">
    <source>
        <dbReference type="Proteomes" id="UP001054889"/>
    </source>
</evidence>
<dbReference type="PANTHER" id="PTHR44240">
    <property type="entry name" value="DNAJ DOMAIN (PROKARYOTIC HEAT SHOCK PROTEIN)-RELATED"/>
    <property type="match status" value="1"/>
</dbReference>
<evidence type="ECO:0000256" key="1">
    <source>
        <dbReference type="SAM" id="MobiDB-lite"/>
    </source>
</evidence>
<sequence length="217" mass="22320">MGPASAAPLLLLLPLLLLGEARSEADDARSEPFLPSVDSRPARSPLASSTRRCSSRHRPNIDLAPPPAVDGFGGHGWLNKGGGEQEGVRTQGCAGGSGGPDLALPSSSAAGASAAGSLHLPPSSIERRRPGSSLTKELGLRTGATVWEFKAAYRRLARERHPDVAGAPTAADFVRIHNAYATLSERASGGWAVWASHHVRALGPLDLACGSSSASVA</sequence>
<feature type="chain" id="PRO_5043484196" description="J domain-containing protein" evidence="2">
    <location>
        <begin position="24"/>
        <end position="217"/>
    </location>
</feature>
<evidence type="ECO:0000313" key="4">
    <source>
        <dbReference type="EMBL" id="GJM97653.1"/>
    </source>
</evidence>
<dbReference type="PROSITE" id="PS50076">
    <property type="entry name" value="DNAJ_2"/>
    <property type="match status" value="1"/>
</dbReference>
<dbReference type="GO" id="GO:0005783">
    <property type="term" value="C:endoplasmic reticulum"/>
    <property type="evidence" value="ECO:0007669"/>
    <property type="project" value="UniProtKB-ARBA"/>
</dbReference>
<dbReference type="PANTHER" id="PTHR44240:SF10">
    <property type="entry name" value="J DOMAIN-CONTAINING PROTEIN"/>
    <property type="match status" value="1"/>
</dbReference>
<dbReference type="InterPro" id="IPR052276">
    <property type="entry name" value="Diphthamide-biosynth_chaperone"/>
</dbReference>
<gene>
    <name evidence="4" type="primary">ga14593</name>
    <name evidence="4" type="ORF">PR202_ga14593</name>
</gene>
<evidence type="ECO:0000256" key="2">
    <source>
        <dbReference type="SAM" id="SignalP"/>
    </source>
</evidence>
<feature type="compositionally biased region" description="Low complexity" evidence="1">
    <location>
        <begin position="106"/>
        <end position="117"/>
    </location>
</feature>
<dbReference type="InterPro" id="IPR036869">
    <property type="entry name" value="J_dom_sf"/>
</dbReference>
<evidence type="ECO:0000259" key="3">
    <source>
        <dbReference type="PROSITE" id="PS50076"/>
    </source>
</evidence>
<protein>
    <recommendedName>
        <fullName evidence="3">J domain-containing protein</fullName>
    </recommendedName>
</protein>
<dbReference type="SMART" id="SM00271">
    <property type="entry name" value="DnaJ"/>
    <property type="match status" value="1"/>
</dbReference>
<name>A0AAV5CH42_ELECO</name>
<feature type="compositionally biased region" description="Gly residues" evidence="1">
    <location>
        <begin position="71"/>
        <end position="85"/>
    </location>
</feature>
<dbReference type="SUPFAM" id="SSF46565">
    <property type="entry name" value="Chaperone J-domain"/>
    <property type="match status" value="1"/>
</dbReference>
<dbReference type="AlphaFoldDB" id="A0AAV5CH42"/>
<keyword evidence="2" id="KW-0732">Signal</keyword>
<dbReference type="Pfam" id="PF00226">
    <property type="entry name" value="DnaJ"/>
    <property type="match status" value="1"/>
</dbReference>
<dbReference type="InterPro" id="IPR001623">
    <property type="entry name" value="DnaJ_domain"/>
</dbReference>
<dbReference type="EMBL" id="BQKI01000007">
    <property type="protein sequence ID" value="GJM97653.1"/>
    <property type="molecule type" value="Genomic_DNA"/>
</dbReference>
<feature type="signal peptide" evidence="2">
    <location>
        <begin position="1"/>
        <end position="23"/>
    </location>
</feature>
<dbReference type="Proteomes" id="UP001054889">
    <property type="component" value="Unassembled WGS sequence"/>
</dbReference>
<reference evidence="4" key="2">
    <citation type="submission" date="2021-12" db="EMBL/GenBank/DDBJ databases">
        <title>Resequencing data analysis of finger millet.</title>
        <authorList>
            <person name="Hatakeyama M."/>
            <person name="Aluri S."/>
            <person name="Balachadran M.T."/>
            <person name="Sivarajan S.R."/>
            <person name="Poveda L."/>
            <person name="Shimizu-Inatsugi R."/>
            <person name="Schlapbach R."/>
            <person name="Sreeman S.M."/>
            <person name="Shimizu K.K."/>
        </authorList>
    </citation>
    <scope>NUCLEOTIDE SEQUENCE</scope>
</reference>
<proteinExistence type="predicted"/>
<keyword evidence="5" id="KW-1185">Reference proteome</keyword>
<dbReference type="CDD" id="cd06257">
    <property type="entry name" value="DnaJ"/>
    <property type="match status" value="1"/>
</dbReference>
<accession>A0AAV5CH42</accession>